<feature type="domain" description="NodB homology" evidence="1">
    <location>
        <begin position="35"/>
        <end position="183"/>
    </location>
</feature>
<dbReference type="SUPFAM" id="SSF88713">
    <property type="entry name" value="Glycoside hydrolase/deacetylase"/>
    <property type="match status" value="1"/>
</dbReference>
<dbReference type="GO" id="GO:0016810">
    <property type="term" value="F:hydrolase activity, acting on carbon-nitrogen (but not peptide) bonds"/>
    <property type="evidence" value="ECO:0007669"/>
    <property type="project" value="InterPro"/>
</dbReference>
<evidence type="ECO:0000313" key="4">
    <source>
        <dbReference type="Proteomes" id="UP000176009"/>
    </source>
</evidence>
<dbReference type="OrthoDB" id="7836272at2"/>
<reference evidence="2 4" key="2">
    <citation type="submission" date="2016-09" db="EMBL/GenBank/DDBJ databases">
        <title>Genome Sequence of Salegentibacter salarius,Isolated from a Marine Solar Saltern of the Yellow Sea in South Korea.</title>
        <authorList>
            <person name="Zheng Q."/>
            <person name="Liu Y."/>
        </authorList>
    </citation>
    <scope>NUCLEOTIDE SEQUENCE [LARGE SCALE GENOMIC DNA]</scope>
    <source>
        <strain evidence="2 4">KCTC 12974</strain>
    </source>
</reference>
<accession>A0A2N0U5H8</accession>
<name>A0A2N0U5H8_9FLAO</name>
<keyword evidence="4" id="KW-1185">Reference proteome</keyword>
<sequence length="322" mass="37563">MENGALVISLDFELLWGVFDKVDWKEKKEYFQNTKKVIPEILQLFEKYEIQCTWATVGMLFNENWDEWNHNIPEILPDYENDKLSAYKYGKSIQNKGTEELCFAPELIKLITESPGQEIGTHTYSHYYCLEPGQNIKSFHTDLQKSKHLAESFGIELKSLVFPRNQYNLDYLEVCREMGLETVRTNPDVWYWENTQENSFQRKIFRTGDAYIGLNNKSYTDVPEIAPGISGQKASRLLRPNSGRNFLDRVRIKRIQSEMSSAAKNNEVYHLWWHPHNFGGKPEKNLLELKVILEHFKTCQNKFGFQSLNMAGINQTAVGNDE</sequence>
<dbReference type="GO" id="GO:0005975">
    <property type="term" value="P:carbohydrate metabolic process"/>
    <property type="evidence" value="ECO:0007669"/>
    <property type="project" value="InterPro"/>
</dbReference>
<evidence type="ECO:0000259" key="1">
    <source>
        <dbReference type="Pfam" id="PF01522"/>
    </source>
</evidence>
<dbReference type="AlphaFoldDB" id="A0A2N0U5H8"/>
<dbReference type="RefSeq" id="WP_070052485.1">
    <property type="nucleotide sequence ID" value="NZ_FVZF01000001.1"/>
</dbReference>
<reference evidence="3 5" key="1">
    <citation type="submission" date="2015-10" db="EMBL/GenBank/DDBJ databases">
        <title>Draft genome sequence of Salegentibacter salinarum KCTC 12975.</title>
        <authorList>
            <person name="Lin W."/>
            <person name="Zheng Q."/>
        </authorList>
    </citation>
    <scope>NUCLEOTIDE SEQUENCE [LARGE SCALE GENOMIC DNA]</scope>
    <source>
        <strain evidence="3 5">KCTC 12974</strain>
    </source>
</reference>
<dbReference type="Proteomes" id="UP000232533">
    <property type="component" value="Unassembled WGS sequence"/>
</dbReference>
<organism evidence="3 5">
    <name type="scientific">Salegentibacter salarius</name>
    <dbReference type="NCBI Taxonomy" id="435906"/>
    <lineage>
        <taxon>Bacteria</taxon>
        <taxon>Pseudomonadati</taxon>
        <taxon>Bacteroidota</taxon>
        <taxon>Flavobacteriia</taxon>
        <taxon>Flavobacteriales</taxon>
        <taxon>Flavobacteriaceae</taxon>
        <taxon>Salegentibacter</taxon>
    </lineage>
</organism>
<dbReference type="EMBL" id="LKTR01000001">
    <property type="protein sequence ID" value="PKD22138.1"/>
    <property type="molecule type" value="Genomic_DNA"/>
</dbReference>
<proteinExistence type="predicted"/>
<gene>
    <name evidence="3" type="ORF">APR40_00495</name>
    <name evidence="2" type="ORF">BHS39_00495</name>
</gene>
<dbReference type="InterPro" id="IPR002509">
    <property type="entry name" value="NODB_dom"/>
</dbReference>
<comment type="caution">
    <text evidence="3">The sequence shown here is derived from an EMBL/GenBank/DDBJ whole genome shotgun (WGS) entry which is preliminary data.</text>
</comment>
<evidence type="ECO:0000313" key="2">
    <source>
        <dbReference type="EMBL" id="OEY73938.1"/>
    </source>
</evidence>
<evidence type="ECO:0000313" key="3">
    <source>
        <dbReference type="EMBL" id="PKD22138.1"/>
    </source>
</evidence>
<evidence type="ECO:0000313" key="5">
    <source>
        <dbReference type="Proteomes" id="UP000232533"/>
    </source>
</evidence>
<dbReference type="Proteomes" id="UP000176009">
    <property type="component" value="Unassembled WGS sequence"/>
</dbReference>
<protein>
    <submittedName>
        <fullName evidence="3">Polysaccharide deacetylase</fullName>
    </submittedName>
</protein>
<dbReference type="Pfam" id="PF01522">
    <property type="entry name" value="Polysacc_deac_1"/>
    <property type="match status" value="1"/>
</dbReference>
<dbReference type="InterPro" id="IPR011330">
    <property type="entry name" value="Glyco_hydro/deAcase_b/a-brl"/>
</dbReference>
<dbReference type="CDD" id="cd10929">
    <property type="entry name" value="CE4_u5"/>
    <property type="match status" value="1"/>
</dbReference>
<dbReference type="Gene3D" id="3.20.20.370">
    <property type="entry name" value="Glycoside hydrolase/deacetylase"/>
    <property type="match status" value="1"/>
</dbReference>
<dbReference type="EMBL" id="MJBR01000001">
    <property type="protein sequence ID" value="OEY73938.1"/>
    <property type="molecule type" value="Genomic_DNA"/>
</dbReference>